<feature type="active site" description="Proton donor/acceptor" evidence="3">
    <location>
        <position position="133"/>
    </location>
</feature>
<evidence type="ECO:0000256" key="1">
    <source>
        <dbReference type="ARBA" id="ARBA00023235"/>
    </source>
</evidence>
<dbReference type="InterPro" id="IPR036237">
    <property type="entry name" value="Xyl_isomerase-like_sf"/>
</dbReference>
<evidence type="ECO:0000259" key="4">
    <source>
        <dbReference type="Pfam" id="PF01261"/>
    </source>
</evidence>
<gene>
    <name evidence="5" type="ORF">IDH41_15390</name>
</gene>
<dbReference type="AlphaFoldDB" id="A0A927H7V2"/>
<dbReference type="RefSeq" id="WP_190862518.1">
    <property type="nucleotide sequence ID" value="NZ_JACXIY010000017.1"/>
</dbReference>
<dbReference type="SUPFAM" id="SSF51658">
    <property type="entry name" value="Xylose isomerase-like"/>
    <property type="match status" value="1"/>
</dbReference>
<protein>
    <submittedName>
        <fullName evidence="5">TIM barrel protein</fullName>
    </submittedName>
</protein>
<dbReference type="PANTHER" id="PTHR43489">
    <property type="entry name" value="ISOMERASE"/>
    <property type="match status" value="1"/>
</dbReference>
<evidence type="ECO:0000313" key="6">
    <source>
        <dbReference type="Proteomes" id="UP000632125"/>
    </source>
</evidence>
<name>A0A927H7V2_9BACL</name>
<dbReference type="PIRSF" id="PIRSF006241">
    <property type="entry name" value="HyI"/>
    <property type="match status" value="1"/>
</dbReference>
<dbReference type="EMBL" id="JACXIY010000017">
    <property type="protein sequence ID" value="MBD2869974.1"/>
    <property type="molecule type" value="Genomic_DNA"/>
</dbReference>
<dbReference type="GO" id="GO:0016853">
    <property type="term" value="F:isomerase activity"/>
    <property type="evidence" value="ECO:0007669"/>
    <property type="project" value="UniProtKB-KW"/>
</dbReference>
<evidence type="ECO:0000313" key="5">
    <source>
        <dbReference type="EMBL" id="MBD2869974.1"/>
    </source>
</evidence>
<accession>A0A927H7V2</accession>
<proteinExistence type="inferred from homology"/>
<dbReference type="InterPro" id="IPR050417">
    <property type="entry name" value="Sugar_Epim/Isomerase"/>
</dbReference>
<sequence>MRFSVVLDAVYAGKNVYESMLEVKKLGFHAVEFFGWADHDLQAFASVKNALGLQVAAILAKPVSMTHTAQRPALVGSVKQAISAARQLGCHRIIMLTGPLEDEGRGNAHEQIVIGLKTVEPLLREANVMAVLEPLNTLVDHPGYYLNQSEEAFRIVDEVDSPYVKVLYDIYHMQIMEGNIIATIKENIARIGHFHMAGVPGRHEPYTGELYYITILKAIEDTGYRGFVGLEYKPAEEAAAGLAKFRDWVRAASLY</sequence>
<evidence type="ECO:0000256" key="2">
    <source>
        <dbReference type="PIRNR" id="PIRNR006241"/>
    </source>
</evidence>
<feature type="active site" description="Proton donor/acceptor" evidence="3">
    <location>
        <position position="231"/>
    </location>
</feature>
<reference evidence="5" key="1">
    <citation type="submission" date="2020-09" db="EMBL/GenBank/DDBJ databases">
        <title>A novel bacterium of genus Paenibacillus, isolated from South China Sea.</title>
        <authorList>
            <person name="Huang H."/>
            <person name="Mo K."/>
            <person name="Hu Y."/>
        </authorList>
    </citation>
    <scope>NUCLEOTIDE SEQUENCE</scope>
    <source>
        <strain evidence="5">IB182493</strain>
    </source>
</reference>
<feature type="domain" description="Xylose isomerase-like TIM barrel" evidence="4">
    <location>
        <begin position="22"/>
        <end position="246"/>
    </location>
</feature>
<dbReference type="Gene3D" id="3.20.20.150">
    <property type="entry name" value="Divalent-metal-dependent TIM barrel enzymes"/>
    <property type="match status" value="1"/>
</dbReference>
<evidence type="ECO:0000256" key="3">
    <source>
        <dbReference type="PIRSR" id="PIRSR006241-50"/>
    </source>
</evidence>
<dbReference type="InterPro" id="IPR013022">
    <property type="entry name" value="Xyl_isomerase-like_TIM-brl"/>
</dbReference>
<dbReference type="PANTHER" id="PTHR43489:SF3">
    <property type="entry name" value="XYLOSE ISOMERASE DOMAIN PROTEIN TIM BARREL"/>
    <property type="match status" value="1"/>
</dbReference>
<organism evidence="5 6">
    <name type="scientific">Paenibacillus arenilitoris</name>
    <dbReference type="NCBI Taxonomy" id="2772299"/>
    <lineage>
        <taxon>Bacteria</taxon>
        <taxon>Bacillati</taxon>
        <taxon>Bacillota</taxon>
        <taxon>Bacilli</taxon>
        <taxon>Bacillales</taxon>
        <taxon>Paenibacillaceae</taxon>
        <taxon>Paenibacillus</taxon>
    </lineage>
</organism>
<dbReference type="InterPro" id="IPR026040">
    <property type="entry name" value="HyI-like"/>
</dbReference>
<dbReference type="Pfam" id="PF01261">
    <property type="entry name" value="AP_endonuc_2"/>
    <property type="match status" value="1"/>
</dbReference>
<dbReference type="Proteomes" id="UP000632125">
    <property type="component" value="Unassembled WGS sequence"/>
</dbReference>
<comment type="similarity">
    <text evidence="2">Belongs to the hyi family.</text>
</comment>
<comment type="caution">
    <text evidence="5">The sequence shown here is derived from an EMBL/GenBank/DDBJ whole genome shotgun (WGS) entry which is preliminary data.</text>
</comment>
<keyword evidence="6" id="KW-1185">Reference proteome</keyword>
<keyword evidence="1 2" id="KW-0413">Isomerase</keyword>